<dbReference type="InterPro" id="IPR051714">
    <property type="entry name" value="Znf_CCHC_NABP"/>
</dbReference>
<dbReference type="SUPFAM" id="SSF57756">
    <property type="entry name" value="Retrovirus zinc finger-like domains"/>
    <property type="match status" value="6"/>
</dbReference>
<feature type="compositionally biased region" description="Low complexity" evidence="2">
    <location>
        <begin position="1"/>
        <end position="28"/>
    </location>
</feature>
<feature type="region of interest" description="Disordered" evidence="2">
    <location>
        <begin position="1"/>
        <end position="61"/>
    </location>
</feature>
<accession>A0AAV9GLR9</accession>
<reference evidence="4" key="1">
    <citation type="journal article" date="2023" name="Mol. Phylogenet. Evol.">
        <title>Genome-scale phylogeny and comparative genomics of the fungal order Sordariales.</title>
        <authorList>
            <person name="Hensen N."/>
            <person name="Bonometti L."/>
            <person name="Westerberg I."/>
            <person name="Brannstrom I.O."/>
            <person name="Guillou S."/>
            <person name="Cros-Aarteil S."/>
            <person name="Calhoun S."/>
            <person name="Haridas S."/>
            <person name="Kuo A."/>
            <person name="Mondo S."/>
            <person name="Pangilinan J."/>
            <person name="Riley R."/>
            <person name="LaButti K."/>
            <person name="Andreopoulos B."/>
            <person name="Lipzen A."/>
            <person name="Chen C."/>
            <person name="Yan M."/>
            <person name="Daum C."/>
            <person name="Ng V."/>
            <person name="Clum A."/>
            <person name="Steindorff A."/>
            <person name="Ohm R.A."/>
            <person name="Martin F."/>
            <person name="Silar P."/>
            <person name="Natvig D.O."/>
            <person name="Lalanne C."/>
            <person name="Gautier V."/>
            <person name="Ament-Velasquez S.L."/>
            <person name="Kruys A."/>
            <person name="Hutchinson M.I."/>
            <person name="Powell A.J."/>
            <person name="Barry K."/>
            <person name="Miller A.N."/>
            <person name="Grigoriev I.V."/>
            <person name="Debuchy R."/>
            <person name="Gladieux P."/>
            <person name="Hiltunen Thoren M."/>
            <person name="Johannesson H."/>
        </authorList>
    </citation>
    <scope>NUCLEOTIDE SEQUENCE</scope>
    <source>
        <strain evidence="4">PSN243</strain>
    </source>
</reference>
<dbReference type="GO" id="GO:0008270">
    <property type="term" value="F:zinc ion binding"/>
    <property type="evidence" value="ECO:0007669"/>
    <property type="project" value="UniProtKB-KW"/>
</dbReference>
<feature type="domain" description="CCHC-type" evidence="3">
    <location>
        <begin position="320"/>
        <end position="335"/>
    </location>
</feature>
<feature type="domain" description="CCHC-type" evidence="3">
    <location>
        <begin position="296"/>
        <end position="311"/>
    </location>
</feature>
<sequence>MSWGGNDDNAWGAATGGDDAWGATTTAAPADNDAFGADNSSAGNDGNDFGNADAGDNFGGERNGGGGSGGCFNCGEDGHMKSECTKPRVERTPQGPCRHCNEEGHYARDCKAPRKIDRSHLPDATTDEAWAMILEGVKEKDIDDIKHGVQVYAKASPETTFVDLEKAFRDQDIGLFLVAIEKPIAVTLTNMDLQGHMEKKFTVTYRFSFTPPRPRDREIWPADHAENLERLADAGEVTDRGKPKCLNCNEIGHIAKSCPQEKVEKEKTNVIKCFNCDGEGHRMRDCPIPRVDKFACKNCGKSGHKVADCPEPRSAENVECRKCNEMGHFSKDCPKGGGGDAGICRNCGGEGHMARDCTEPRKIQCRNCDEFGHMSKECPKPRDITRVKCSNCQEMGHFKSRCPNPTVNEDAVGDGGFNSGGGDFGSGGNDFGGGDSGGGDFGATITADNGGW</sequence>
<reference evidence="4" key="2">
    <citation type="submission" date="2023-05" db="EMBL/GenBank/DDBJ databases">
        <authorList>
            <consortium name="Lawrence Berkeley National Laboratory"/>
            <person name="Steindorff A."/>
            <person name="Hensen N."/>
            <person name="Bonometti L."/>
            <person name="Westerberg I."/>
            <person name="Brannstrom I.O."/>
            <person name="Guillou S."/>
            <person name="Cros-Aarteil S."/>
            <person name="Calhoun S."/>
            <person name="Haridas S."/>
            <person name="Kuo A."/>
            <person name="Mondo S."/>
            <person name="Pangilinan J."/>
            <person name="Riley R."/>
            <person name="Labutti K."/>
            <person name="Andreopoulos B."/>
            <person name="Lipzen A."/>
            <person name="Chen C."/>
            <person name="Yanf M."/>
            <person name="Daum C."/>
            <person name="Ng V."/>
            <person name="Clum A."/>
            <person name="Ohm R."/>
            <person name="Martin F."/>
            <person name="Silar P."/>
            <person name="Natvig D."/>
            <person name="Lalanne C."/>
            <person name="Gautier V."/>
            <person name="Ament-Velasquez S.L."/>
            <person name="Kruys A."/>
            <person name="Hutchinson M.I."/>
            <person name="Powell A.J."/>
            <person name="Barry K."/>
            <person name="Miller A.N."/>
            <person name="Grigoriev I.V."/>
            <person name="Debuchy R."/>
            <person name="Gladieux P."/>
            <person name="Thoren M.H."/>
            <person name="Johannesson H."/>
        </authorList>
    </citation>
    <scope>NUCLEOTIDE SEQUENCE</scope>
    <source>
        <strain evidence="4">PSN243</strain>
    </source>
</reference>
<protein>
    <recommendedName>
        <fullName evidence="3">CCHC-type domain-containing protein</fullName>
    </recommendedName>
</protein>
<comment type="caution">
    <text evidence="4">The sequence shown here is derived from an EMBL/GenBank/DDBJ whole genome shotgun (WGS) entry which is preliminary data.</text>
</comment>
<feature type="domain" description="CCHC-type" evidence="3">
    <location>
        <begin position="344"/>
        <end position="359"/>
    </location>
</feature>
<feature type="domain" description="CCHC-type" evidence="3">
    <location>
        <begin position="97"/>
        <end position="111"/>
    </location>
</feature>
<gene>
    <name evidence="4" type="ORF">QBC34DRAFT_301591</name>
</gene>
<keyword evidence="5" id="KW-1185">Reference proteome</keyword>
<dbReference type="PROSITE" id="PS50158">
    <property type="entry name" value="ZF_CCHC"/>
    <property type="match status" value="9"/>
</dbReference>
<organism evidence="4 5">
    <name type="scientific">Podospora aff. communis PSN243</name>
    <dbReference type="NCBI Taxonomy" id="3040156"/>
    <lineage>
        <taxon>Eukaryota</taxon>
        <taxon>Fungi</taxon>
        <taxon>Dikarya</taxon>
        <taxon>Ascomycota</taxon>
        <taxon>Pezizomycotina</taxon>
        <taxon>Sordariomycetes</taxon>
        <taxon>Sordariomycetidae</taxon>
        <taxon>Sordariales</taxon>
        <taxon>Podosporaceae</taxon>
        <taxon>Podospora</taxon>
    </lineage>
</organism>
<dbReference type="InterPro" id="IPR001878">
    <property type="entry name" value="Znf_CCHC"/>
</dbReference>
<dbReference type="SMART" id="SM00343">
    <property type="entry name" value="ZnF_C2HC"/>
    <property type="match status" value="9"/>
</dbReference>
<feature type="domain" description="CCHC-type" evidence="3">
    <location>
        <begin position="272"/>
        <end position="287"/>
    </location>
</feature>
<feature type="compositionally biased region" description="Gly residues" evidence="2">
    <location>
        <begin position="416"/>
        <end position="441"/>
    </location>
</feature>
<evidence type="ECO:0000256" key="2">
    <source>
        <dbReference type="SAM" id="MobiDB-lite"/>
    </source>
</evidence>
<dbReference type="GO" id="GO:0003676">
    <property type="term" value="F:nucleic acid binding"/>
    <property type="evidence" value="ECO:0007669"/>
    <property type="project" value="InterPro"/>
</dbReference>
<evidence type="ECO:0000313" key="5">
    <source>
        <dbReference type="Proteomes" id="UP001321760"/>
    </source>
</evidence>
<dbReference type="InterPro" id="IPR036875">
    <property type="entry name" value="Znf_CCHC_sf"/>
</dbReference>
<feature type="compositionally biased region" description="Low complexity" evidence="2">
    <location>
        <begin position="36"/>
        <end position="56"/>
    </location>
</feature>
<dbReference type="AlphaFoldDB" id="A0AAV9GLR9"/>
<feature type="domain" description="CCHC-type" evidence="3">
    <location>
        <begin position="365"/>
        <end position="380"/>
    </location>
</feature>
<keyword evidence="1" id="KW-0863">Zinc-finger</keyword>
<dbReference type="EMBL" id="MU865944">
    <property type="protein sequence ID" value="KAK4448243.1"/>
    <property type="molecule type" value="Genomic_DNA"/>
</dbReference>
<keyword evidence="1" id="KW-0862">Zinc</keyword>
<feature type="domain" description="CCHC-type" evidence="3">
    <location>
        <begin position="388"/>
        <end position="404"/>
    </location>
</feature>
<feature type="region of interest" description="Disordered" evidence="2">
    <location>
        <begin position="416"/>
        <end position="452"/>
    </location>
</feature>
<feature type="domain" description="CCHC-type" evidence="3">
    <location>
        <begin position="244"/>
        <end position="260"/>
    </location>
</feature>
<keyword evidence="1" id="KW-0479">Metal-binding</keyword>
<dbReference type="Gene3D" id="4.10.60.10">
    <property type="entry name" value="Zinc finger, CCHC-type"/>
    <property type="match status" value="6"/>
</dbReference>
<proteinExistence type="predicted"/>
<evidence type="ECO:0000256" key="1">
    <source>
        <dbReference type="PROSITE-ProRule" id="PRU00047"/>
    </source>
</evidence>
<dbReference type="Pfam" id="PF00098">
    <property type="entry name" value="zf-CCHC"/>
    <property type="match status" value="9"/>
</dbReference>
<dbReference type="PANTHER" id="PTHR23002">
    <property type="entry name" value="ZINC FINGER CCHC DOMAIN CONTAINING PROTEIN"/>
    <property type="match status" value="1"/>
</dbReference>
<name>A0AAV9GLR9_9PEZI</name>
<feature type="domain" description="CCHC-type" evidence="3">
    <location>
        <begin position="71"/>
        <end position="86"/>
    </location>
</feature>
<evidence type="ECO:0000259" key="3">
    <source>
        <dbReference type="PROSITE" id="PS50158"/>
    </source>
</evidence>
<evidence type="ECO:0000313" key="4">
    <source>
        <dbReference type="EMBL" id="KAK4448243.1"/>
    </source>
</evidence>
<dbReference type="Proteomes" id="UP001321760">
    <property type="component" value="Unassembled WGS sequence"/>
</dbReference>